<comment type="caution">
    <text evidence="3">The sequence shown here is derived from an EMBL/GenBank/DDBJ whole genome shotgun (WGS) entry which is preliminary data.</text>
</comment>
<dbReference type="EMBL" id="JWZX01000427">
    <property type="protein sequence ID" value="KOO52998.1"/>
    <property type="molecule type" value="Genomic_DNA"/>
</dbReference>
<feature type="compositionally biased region" description="Polar residues" evidence="2">
    <location>
        <begin position="120"/>
        <end position="130"/>
    </location>
</feature>
<feature type="region of interest" description="Disordered" evidence="2">
    <location>
        <begin position="1"/>
        <end position="23"/>
    </location>
</feature>
<feature type="non-terminal residue" evidence="3">
    <location>
        <position position="295"/>
    </location>
</feature>
<feature type="region of interest" description="Disordered" evidence="2">
    <location>
        <begin position="116"/>
        <end position="200"/>
    </location>
</feature>
<sequence length="295" mass="31096">MPAALSLEPQSLDSPRVDSPRENVRPAAELNSHTFGQVAIARGSKWAEASMAALHKKERAQAMQILQLRQDLERAKTQLESSQREAAELRVPRPRLIEATGAPVVDAGSLGGAVLPSIPKSGNGSSSRVGSATGGSRGQEPQPVPAGDEPPPAPPQQQRGRSGSTSTASTAAAALGASATGTRLQPPGSTPLPPQPMPIAPQTIASLTATEEQLRAQLHELEAQLEVQRNAAATERAAAARSRAELEDTRSELVRLSGRHEMHKSTAASVQHDLEARLHQAHDELDAARERAHGL</sequence>
<evidence type="ECO:0000313" key="3">
    <source>
        <dbReference type="EMBL" id="KOO52998.1"/>
    </source>
</evidence>
<feature type="compositionally biased region" description="Low complexity" evidence="2">
    <location>
        <begin position="156"/>
        <end position="187"/>
    </location>
</feature>
<evidence type="ECO:0000256" key="1">
    <source>
        <dbReference type="SAM" id="Coils"/>
    </source>
</evidence>
<reference evidence="4" key="1">
    <citation type="journal article" date="2015" name="PLoS Genet.">
        <title>Genome Sequence and Transcriptome Analyses of Chrysochromulina tobin: Metabolic Tools for Enhanced Algal Fitness in the Prominent Order Prymnesiales (Haptophyceae).</title>
        <authorList>
            <person name="Hovde B.T."/>
            <person name="Deodato C.R."/>
            <person name="Hunsperger H.M."/>
            <person name="Ryken S.A."/>
            <person name="Yost W."/>
            <person name="Jha R.K."/>
            <person name="Patterson J."/>
            <person name="Monnat R.J. Jr."/>
            <person name="Barlow S.B."/>
            <person name="Starkenburg S.R."/>
            <person name="Cattolico R.A."/>
        </authorList>
    </citation>
    <scope>NUCLEOTIDE SEQUENCE</scope>
    <source>
        <strain evidence="4">CCMP291</strain>
    </source>
</reference>
<proteinExistence type="predicted"/>
<name>A0A0M0LQL1_9EUKA</name>
<evidence type="ECO:0000313" key="4">
    <source>
        <dbReference type="Proteomes" id="UP000037460"/>
    </source>
</evidence>
<protein>
    <submittedName>
        <fullName evidence="3">Uncharacterized protein</fullName>
    </submittedName>
</protein>
<feature type="compositionally biased region" description="Pro residues" evidence="2">
    <location>
        <begin position="142"/>
        <end position="155"/>
    </location>
</feature>
<evidence type="ECO:0000256" key="2">
    <source>
        <dbReference type="SAM" id="MobiDB-lite"/>
    </source>
</evidence>
<gene>
    <name evidence="3" type="ORF">Ctob_010766</name>
</gene>
<dbReference type="Proteomes" id="UP000037460">
    <property type="component" value="Unassembled WGS sequence"/>
</dbReference>
<feature type="coiled-coil region" evidence="1">
    <location>
        <begin position="204"/>
        <end position="291"/>
    </location>
</feature>
<organism evidence="3 4">
    <name type="scientific">Chrysochromulina tobinii</name>
    <dbReference type="NCBI Taxonomy" id="1460289"/>
    <lineage>
        <taxon>Eukaryota</taxon>
        <taxon>Haptista</taxon>
        <taxon>Haptophyta</taxon>
        <taxon>Prymnesiophyceae</taxon>
        <taxon>Prymnesiales</taxon>
        <taxon>Chrysochromulinaceae</taxon>
        <taxon>Chrysochromulina</taxon>
    </lineage>
</organism>
<keyword evidence="1" id="KW-0175">Coiled coil</keyword>
<keyword evidence="4" id="KW-1185">Reference proteome</keyword>
<feature type="compositionally biased region" description="Pro residues" evidence="2">
    <location>
        <begin position="188"/>
        <end position="199"/>
    </location>
</feature>
<dbReference type="AlphaFoldDB" id="A0A0M0LQL1"/>
<accession>A0A0M0LQL1</accession>